<proteinExistence type="predicted"/>
<protein>
    <submittedName>
        <fullName evidence="1">Uncharacterized protein</fullName>
    </submittedName>
</protein>
<dbReference type="STRING" id="1802505.A3D01_06220"/>
<evidence type="ECO:0000313" key="1">
    <source>
        <dbReference type="EMBL" id="OGM34932.1"/>
    </source>
</evidence>
<dbReference type="Proteomes" id="UP000177169">
    <property type="component" value="Unassembled WGS sequence"/>
</dbReference>
<comment type="caution">
    <text evidence="1">The sequence shown here is derived from an EMBL/GenBank/DDBJ whole genome shotgun (WGS) entry which is preliminary data.</text>
</comment>
<organism evidence="1 2">
    <name type="scientific">Candidatus Woesebacteria bacterium RIFCSPHIGHO2_02_FULL_39_13</name>
    <dbReference type="NCBI Taxonomy" id="1802505"/>
    <lineage>
        <taxon>Bacteria</taxon>
        <taxon>Candidatus Woeseibacteriota</taxon>
    </lineage>
</organism>
<reference evidence="1 2" key="1">
    <citation type="journal article" date="2016" name="Nat. Commun.">
        <title>Thousands of microbial genomes shed light on interconnected biogeochemical processes in an aquifer system.</title>
        <authorList>
            <person name="Anantharaman K."/>
            <person name="Brown C.T."/>
            <person name="Hug L.A."/>
            <person name="Sharon I."/>
            <person name="Castelle C.J."/>
            <person name="Probst A.J."/>
            <person name="Thomas B.C."/>
            <person name="Singh A."/>
            <person name="Wilkins M.J."/>
            <person name="Karaoz U."/>
            <person name="Brodie E.L."/>
            <person name="Williams K.H."/>
            <person name="Hubbard S.S."/>
            <person name="Banfield J.F."/>
        </authorList>
    </citation>
    <scope>NUCLEOTIDE SEQUENCE [LARGE SCALE GENOMIC DNA]</scope>
</reference>
<name>A0A1F7Z5P8_9BACT</name>
<sequence>MIKTTEIKQSLEDKMRVLANLLIDRVEDSYKSGNLLKFSGETNKLHLSAGIVRYAVLPS</sequence>
<gene>
    <name evidence="1" type="ORF">A3D01_06220</name>
</gene>
<evidence type="ECO:0000313" key="2">
    <source>
        <dbReference type="Proteomes" id="UP000177169"/>
    </source>
</evidence>
<dbReference type="EMBL" id="MGGR01000001">
    <property type="protein sequence ID" value="OGM34932.1"/>
    <property type="molecule type" value="Genomic_DNA"/>
</dbReference>
<accession>A0A1F7Z5P8</accession>
<dbReference type="AlphaFoldDB" id="A0A1F7Z5P8"/>